<organism evidence="2 3">
    <name type="scientific">Stylonychia lemnae</name>
    <name type="common">Ciliate</name>
    <dbReference type="NCBI Taxonomy" id="5949"/>
    <lineage>
        <taxon>Eukaryota</taxon>
        <taxon>Sar</taxon>
        <taxon>Alveolata</taxon>
        <taxon>Ciliophora</taxon>
        <taxon>Intramacronucleata</taxon>
        <taxon>Spirotrichea</taxon>
        <taxon>Stichotrichia</taxon>
        <taxon>Sporadotrichida</taxon>
        <taxon>Oxytrichidae</taxon>
        <taxon>Stylonychinae</taxon>
        <taxon>Stylonychia</taxon>
    </lineage>
</organism>
<dbReference type="InParanoid" id="A0A078AT48"/>
<dbReference type="Proteomes" id="UP000039865">
    <property type="component" value="Unassembled WGS sequence"/>
</dbReference>
<dbReference type="Gene3D" id="3.90.1200.10">
    <property type="match status" value="1"/>
</dbReference>
<accession>A0A078AT48</accession>
<dbReference type="EMBL" id="CCKQ01012429">
    <property type="protein sequence ID" value="CDW84048.1"/>
    <property type="molecule type" value="Genomic_DNA"/>
</dbReference>
<dbReference type="PANTHER" id="PTHR22603">
    <property type="entry name" value="CHOLINE/ETHANOALAMINE KINASE"/>
    <property type="match status" value="1"/>
</dbReference>
<dbReference type="GO" id="GO:0004103">
    <property type="term" value="F:choline kinase activity"/>
    <property type="evidence" value="ECO:0007669"/>
    <property type="project" value="TreeGrafter"/>
</dbReference>
<dbReference type="SUPFAM" id="SSF56112">
    <property type="entry name" value="Protein kinase-like (PK-like)"/>
    <property type="match status" value="1"/>
</dbReference>
<comment type="similarity">
    <text evidence="1">Belongs to the choline/ethanolamine kinase family.</text>
</comment>
<sequence length="365" mass="43687">MDYQYLAFKDFPFDQLHKYVKDWDNVSSIDDVEISLPGGFTGTTFVGRNKSLELGENNPIIIKLYDTEKRPGLDKEKHFAQILIEKYYEISQLKIFEMRNPHYMQEIVKKLVEFEYNPKLNEFLFNYNNGKKQTLLMGFRDKYYPQFKARLEGLMTQRHEEAHLLKLNFIKENFYDIDMQLYLDNLLKQQEEAQEDILVSHYDVQQGNILSFDKDTAKIMVIDYEDPAFAPNYNDLGSFLGCFMKDNNHPGEFGIKFYPENMITEREIRFCAEKYLSYYHETNYKGDQDLKTYIEEKLESYYENVVCSMIFMNVFYGIWAIIRLRDEIKGTFLAMGESRVMQNQYLMKQEFIRKVVDKRLAQYQE</sequence>
<reference evidence="2 3" key="1">
    <citation type="submission" date="2014-06" db="EMBL/GenBank/DDBJ databases">
        <authorList>
            <person name="Swart Estienne"/>
        </authorList>
    </citation>
    <scope>NUCLEOTIDE SEQUENCE [LARGE SCALE GENOMIC DNA]</scope>
    <source>
        <strain evidence="2 3">130c</strain>
    </source>
</reference>
<dbReference type="Pfam" id="PF01633">
    <property type="entry name" value="Choline_kinase"/>
    <property type="match status" value="1"/>
</dbReference>
<dbReference type="OrthoDB" id="3649325at2759"/>
<evidence type="ECO:0008006" key="4">
    <source>
        <dbReference type="Google" id="ProtNLM"/>
    </source>
</evidence>
<evidence type="ECO:0000256" key="1">
    <source>
        <dbReference type="ARBA" id="ARBA00038211"/>
    </source>
</evidence>
<evidence type="ECO:0000313" key="3">
    <source>
        <dbReference type="Proteomes" id="UP000039865"/>
    </source>
</evidence>
<dbReference type="InterPro" id="IPR011009">
    <property type="entry name" value="Kinase-like_dom_sf"/>
</dbReference>
<name>A0A078AT48_STYLE</name>
<dbReference type="GO" id="GO:0004305">
    <property type="term" value="F:ethanolamine kinase activity"/>
    <property type="evidence" value="ECO:0007669"/>
    <property type="project" value="TreeGrafter"/>
</dbReference>
<gene>
    <name evidence="2" type="primary">Contig11365.g12146</name>
    <name evidence="2" type="ORF">STYLEM_13105</name>
</gene>
<dbReference type="GO" id="GO:0005737">
    <property type="term" value="C:cytoplasm"/>
    <property type="evidence" value="ECO:0007669"/>
    <property type="project" value="TreeGrafter"/>
</dbReference>
<evidence type="ECO:0000313" key="2">
    <source>
        <dbReference type="EMBL" id="CDW84048.1"/>
    </source>
</evidence>
<dbReference type="GO" id="GO:0006646">
    <property type="term" value="P:phosphatidylethanolamine biosynthetic process"/>
    <property type="evidence" value="ECO:0007669"/>
    <property type="project" value="TreeGrafter"/>
</dbReference>
<proteinExistence type="inferred from homology"/>
<protein>
    <recommendedName>
        <fullName evidence="4">Choline ethanolamine kinase</fullName>
    </recommendedName>
</protein>
<dbReference type="PANTHER" id="PTHR22603:SF93">
    <property type="entry name" value="RE24176P"/>
    <property type="match status" value="1"/>
</dbReference>
<dbReference type="AlphaFoldDB" id="A0A078AT48"/>
<keyword evidence="3" id="KW-1185">Reference proteome</keyword>